<accession>A0AAD6GB16</accession>
<keyword evidence="2" id="KW-0479">Metal-binding</keyword>
<dbReference type="GO" id="GO:0043386">
    <property type="term" value="P:mycotoxin biosynthetic process"/>
    <property type="evidence" value="ECO:0007669"/>
    <property type="project" value="UniProtKB-ARBA"/>
</dbReference>
<dbReference type="PANTHER" id="PTHR24305:SF235">
    <property type="entry name" value="CYTOCHROME P450 MONOOXYGENASE APDB-RELATED"/>
    <property type="match status" value="1"/>
</dbReference>
<dbReference type="Pfam" id="PF00067">
    <property type="entry name" value="p450"/>
    <property type="match status" value="1"/>
</dbReference>
<dbReference type="SUPFAM" id="SSF48264">
    <property type="entry name" value="Cytochrome P450"/>
    <property type="match status" value="1"/>
</dbReference>
<evidence type="ECO:0000256" key="1">
    <source>
        <dbReference type="ARBA" id="ARBA00001971"/>
    </source>
</evidence>
<gene>
    <name evidence="5" type="ORF">N7494_011819</name>
</gene>
<dbReference type="InterPro" id="IPR050121">
    <property type="entry name" value="Cytochrome_P450_monoxygenase"/>
</dbReference>
<dbReference type="InterPro" id="IPR036396">
    <property type="entry name" value="Cyt_P450_sf"/>
</dbReference>
<evidence type="ECO:0000256" key="4">
    <source>
        <dbReference type="ARBA" id="ARBA00023004"/>
    </source>
</evidence>
<dbReference type="Gene3D" id="1.10.630.10">
    <property type="entry name" value="Cytochrome P450"/>
    <property type="match status" value="1"/>
</dbReference>
<reference evidence="5 6" key="1">
    <citation type="journal article" date="2023" name="IMA Fungus">
        <title>Comparative genomic study of the Penicillium genus elucidates a diverse pangenome and 15 lateral gene transfer events.</title>
        <authorList>
            <person name="Petersen C."/>
            <person name="Sorensen T."/>
            <person name="Nielsen M.R."/>
            <person name="Sondergaard T.E."/>
            <person name="Sorensen J.L."/>
            <person name="Fitzpatrick D.A."/>
            <person name="Frisvad J.C."/>
            <person name="Nielsen K.L."/>
        </authorList>
    </citation>
    <scope>NUCLEOTIDE SEQUENCE [LARGE SCALE GENOMIC DNA]</scope>
    <source>
        <strain evidence="5 6">IBT 35679</strain>
    </source>
</reference>
<dbReference type="EMBL" id="JAQIZZ010000008">
    <property type="protein sequence ID" value="KAJ5525169.1"/>
    <property type="molecule type" value="Genomic_DNA"/>
</dbReference>
<name>A0AAD6GB16_9EURO</name>
<dbReference type="GO" id="GO:0005506">
    <property type="term" value="F:iron ion binding"/>
    <property type="evidence" value="ECO:0007669"/>
    <property type="project" value="InterPro"/>
</dbReference>
<keyword evidence="6" id="KW-1185">Reference proteome</keyword>
<evidence type="ECO:0000313" key="5">
    <source>
        <dbReference type="EMBL" id="KAJ5525169.1"/>
    </source>
</evidence>
<comment type="cofactor">
    <cofactor evidence="1">
        <name>heme</name>
        <dbReference type="ChEBI" id="CHEBI:30413"/>
    </cofactor>
</comment>
<dbReference type="GO" id="GO:0020037">
    <property type="term" value="F:heme binding"/>
    <property type="evidence" value="ECO:0007669"/>
    <property type="project" value="InterPro"/>
</dbReference>
<keyword evidence="3" id="KW-0560">Oxidoreductase</keyword>
<keyword evidence="4" id="KW-0408">Iron</keyword>
<sequence>MPWLDKFLHKNPLIALVSGIFSKKSVSPVLAFALERIEERRIERREQPEKKVMRRDFLARFLDIQENRPDIPDSWIISWCQQNVQAGSDSTAITLTSVFYHLLKDSDSMETLLAELDNARLSSPAQWDVAHKLPYLDACIKEALRMTPAIGIPLERVVPPGGIEVCGKYFRGGTVLGVNAWVAHRDEGVYGVDADDWRPGRWTDASQDKRKEMERLLFAVSPATRFGPWFSTDIYSISLEGVKSLPWKEYLKLGDVQGYPRGVDTIQGTEQVPGRE</sequence>
<organism evidence="5 6">
    <name type="scientific">Penicillium frequentans</name>
    <dbReference type="NCBI Taxonomy" id="3151616"/>
    <lineage>
        <taxon>Eukaryota</taxon>
        <taxon>Fungi</taxon>
        <taxon>Dikarya</taxon>
        <taxon>Ascomycota</taxon>
        <taxon>Pezizomycotina</taxon>
        <taxon>Eurotiomycetes</taxon>
        <taxon>Eurotiomycetidae</taxon>
        <taxon>Eurotiales</taxon>
        <taxon>Aspergillaceae</taxon>
        <taxon>Penicillium</taxon>
    </lineage>
</organism>
<dbReference type="AlphaFoldDB" id="A0AAD6GB16"/>
<dbReference type="GO" id="GO:0016705">
    <property type="term" value="F:oxidoreductase activity, acting on paired donors, with incorporation or reduction of molecular oxygen"/>
    <property type="evidence" value="ECO:0007669"/>
    <property type="project" value="InterPro"/>
</dbReference>
<dbReference type="PANTHER" id="PTHR24305">
    <property type="entry name" value="CYTOCHROME P450"/>
    <property type="match status" value="1"/>
</dbReference>
<proteinExistence type="predicted"/>
<comment type="caution">
    <text evidence="5">The sequence shown here is derived from an EMBL/GenBank/DDBJ whole genome shotgun (WGS) entry which is preliminary data.</text>
</comment>
<dbReference type="GO" id="GO:0004497">
    <property type="term" value="F:monooxygenase activity"/>
    <property type="evidence" value="ECO:0007669"/>
    <property type="project" value="InterPro"/>
</dbReference>
<evidence type="ECO:0000256" key="3">
    <source>
        <dbReference type="ARBA" id="ARBA00023002"/>
    </source>
</evidence>
<dbReference type="Proteomes" id="UP001220324">
    <property type="component" value="Unassembled WGS sequence"/>
</dbReference>
<dbReference type="InterPro" id="IPR001128">
    <property type="entry name" value="Cyt_P450"/>
</dbReference>
<protein>
    <submittedName>
        <fullName evidence="5">Pisatin demethylase</fullName>
    </submittedName>
</protein>
<evidence type="ECO:0000313" key="6">
    <source>
        <dbReference type="Proteomes" id="UP001220324"/>
    </source>
</evidence>
<evidence type="ECO:0000256" key="2">
    <source>
        <dbReference type="ARBA" id="ARBA00022723"/>
    </source>
</evidence>